<name>D3AKF8_9FIRM</name>
<comment type="caution">
    <text evidence="1">The sequence shown here is derived from an EMBL/GenBank/DDBJ whole genome shotgun (WGS) entry which is preliminary data.</text>
</comment>
<gene>
    <name evidence="1" type="ORF">CLOSTHATH_04101</name>
</gene>
<accession>D3AKF8</accession>
<organism evidence="1 2">
    <name type="scientific">Hungatella hathewayi DSM 13479</name>
    <dbReference type="NCBI Taxonomy" id="566550"/>
    <lineage>
        <taxon>Bacteria</taxon>
        <taxon>Bacillati</taxon>
        <taxon>Bacillota</taxon>
        <taxon>Clostridia</taxon>
        <taxon>Lachnospirales</taxon>
        <taxon>Lachnospiraceae</taxon>
        <taxon>Hungatella</taxon>
    </lineage>
</organism>
<evidence type="ECO:0000313" key="1">
    <source>
        <dbReference type="EMBL" id="EFC97699.1"/>
    </source>
</evidence>
<reference evidence="1 2" key="1">
    <citation type="submission" date="2010-01" db="EMBL/GenBank/DDBJ databases">
        <authorList>
            <person name="Weinstock G."/>
            <person name="Sodergren E."/>
            <person name="Clifton S."/>
            <person name="Fulton L."/>
            <person name="Fulton B."/>
            <person name="Courtney L."/>
            <person name="Fronick C."/>
            <person name="Harrison M."/>
            <person name="Strong C."/>
            <person name="Farmer C."/>
            <person name="Delahaunty K."/>
            <person name="Markovic C."/>
            <person name="Hall O."/>
            <person name="Minx P."/>
            <person name="Tomlinson C."/>
            <person name="Mitreva M."/>
            <person name="Nelson J."/>
            <person name="Hou S."/>
            <person name="Wollam A."/>
            <person name="Pepin K.H."/>
            <person name="Johnson M."/>
            <person name="Bhonagiri V."/>
            <person name="Nash W.E."/>
            <person name="Warren W."/>
            <person name="Chinwalla A."/>
            <person name="Mardis E.R."/>
            <person name="Wilson R.K."/>
        </authorList>
    </citation>
    <scope>NUCLEOTIDE SEQUENCE [LARGE SCALE GENOMIC DNA]</scope>
    <source>
        <strain evidence="1 2">DSM 13479</strain>
    </source>
</reference>
<evidence type="ECO:0000313" key="2">
    <source>
        <dbReference type="Proteomes" id="UP000004968"/>
    </source>
</evidence>
<dbReference type="Proteomes" id="UP000004968">
    <property type="component" value="Unassembled WGS sequence"/>
</dbReference>
<protein>
    <submittedName>
        <fullName evidence="1">Uncharacterized protein</fullName>
    </submittedName>
</protein>
<sequence length="49" mass="5637">MRLPANLSANCRENHENYENREKAVKNSNLRLLTAFDHKNNRSPVQTAA</sequence>
<dbReference type="HOGENOM" id="CLU_3136553_0_0_9"/>
<dbReference type="EMBL" id="ACIO01000351">
    <property type="protein sequence ID" value="EFC97699.1"/>
    <property type="molecule type" value="Genomic_DNA"/>
</dbReference>
<dbReference type="AlphaFoldDB" id="D3AKF8"/>
<proteinExistence type="predicted"/>